<evidence type="ECO:0000313" key="6">
    <source>
        <dbReference type="Proteomes" id="UP000469215"/>
    </source>
</evidence>
<dbReference type="AlphaFoldDB" id="A0A6N9H7N8"/>
<protein>
    <submittedName>
        <fullName evidence="5">AMP-binding protein</fullName>
    </submittedName>
</protein>
<dbReference type="RefSeq" id="WP_160953331.1">
    <property type="nucleotide sequence ID" value="NZ_WWEQ01000029.1"/>
</dbReference>
<dbReference type="PANTHER" id="PTHR43201:SF5">
    <property type="entry name" value="MEDIUM-CHAIN ACYL-COA LIGASE ACSF2, MITOCHONDRIAL"/>
    <property type="match status" value="1"/>
</dbReference>
<keyword evidence="6" id="KW-1185">Reference proteome</keyword>
<name>A0A6N9H7N8_9MICO</name>
<dbReference type="GO" id="GO:0006631">
    <property type="term" value="P:fatty acid metabolic process"/>
    <property type="evidence" value="ECO:0007669"/>
    <property type="project" value="TreeGrafter"/>
</dbReference>
<dbReference type="Pfam" id="PF13193">
    <property type="entry name" value="AMP-binding_C"/>
    <property type="match status" value="1"/>
</dbReference>
<evidence type="ECO:0000256" key="2">
    <source>
        <dbReference type="ARBA" id="ARBA00022598"/>
    </source>
</evidence>
<evidence type="ECO:0000259" key="3">
    <source>
        <dbReference type="Pfam" id="PF00501"/>
    </source>
</evidence>
<dbReference type="Gene3D" id="3.30.300.30">
    <property type="match status" value="1"/>
</dbReference>
<keyword evidence="2" id="KW-0436">Ligase</keyword>
<dbReference type="Gene3D" id="3.40.50.12780">
    <property type="entry name" value="N-terminal domain of ligase-like"/>
    <property type="match status" value="1"/>
</dbReference>
<proteinExistence type="inferred from homology"/>
<dbReference type="EMBL" id="WWEQ01000029">
    <property type="protein sequence ID" value="MYM19901.1"/>
    <property type="molecule type" value="Genomic_DNA"/>
</dbReference>
<organism evidence="5 6">
    <name type="scientific">Brevibacterium rongguiense</name>
    <dbReference type="NCBI Taxonomy" id="2695267"/>
    <lineage>
        <taxon>Bacteria</taxon>
        <taxon>Bacillati</taxon>
        <taxon>Actinomycetota</taxon>
        <taxon>Actinomycetes</taxon>
        <taxon>Micrococcales</taxon>
        <taxon>Brevibacteriaceae</taxon>
        <taxon>Brevibacterium</taxon>
    </lineage>
</organism>
<dbReference type="InterPro" id="IPR045851">
    <property type="entry name" value="AMP-bd_C_sf"/>
</dbReference>
<comment type="caution">
    <text evidence="5">The sequence shown here is derived from an EMBL/GenBank/DDBJ whole genome shotgun (WGS) entry which is preliminary data.</text>
</comment>
<feature type="domain" description="AMP-binding enzyme C-terminal" evidence="4">
    <location>
        <begin position="295"/>
        <end position="402"/>
    </location>
</feature>
<dbReference type="GO" id="GO:0031956">
    <property type="term" value="F:medium-chain fatty acid-CoA ligase activity"/>
    <property type="evidence" value="ECO:0007669"/>
    <property type="project" value="TreeGrafter"/>
</dbReference>
<feature type="domain" description="AMP-dependent synthetase/ligase" evidence="3">
    <location>
        <begin position="28"/>
        <end position="200"/>
    </location>
</feature>
<evidence type="ECO:0000256" key="1">
    <source>
        <dbReference type="ARBA" id="ARBA00006432"/>
    </source>
</evidence>
<dbReference type="InterPro" id="IPR000873">
    <property type="entry name" value="AMP-dep_synth/lig_dom"/>
</dbReference>
<evidence type="ECO:0000259" key="4">
    <source>
        <dbReference type="Pfam" id="PF13193"/>
    </source>
</evidence>
<evidence type="ECO:0000313" key="5">
    <source>
        <dbReference type="EMBL" id="MYM19901.1"/>
    </source>
</evidence>
<comment type="similarity">
    <text evidence="1">Belongs to the ATP-dependent AMP-binding enzyme family.</text>
</comment>
<dbReference type="InterPro" id="IPR025110">
    <property type="entry name" value="AMP-bd_C"/>
</dbReference>
<dbReference type="InterPro" id="IPR042099">
    <property type="entry name" value="ANL_N_sf"/>
</dbReference>
<dbReference type="PROSITE" id="PS00455">
    <property type="entry name" value="AMP_BINDING"/>
    <property type="match status" value="1"/>
</dbReference>
<accession>A0A6N9H7N8</accession>
<dbReference type="InterPro" id="IPR020845">
    <property type="entry name" value="AMP-binding_CS"/>
</dbReference>
<sequence length="426" mass="42890">MAGRHTVVLPARSGESASVVEPSAFDPAGTGRGAPALVVHTSGSTGAPKGVALSADALRASAEATASYLGGHGRWYLALPPNHIAGAQVLLRSQLAGTTPFVAQGRFSAQGFAQEVRDLRTAALHSAAEPLYTSLVPTQLVRIMRDPAAVRAAAAFDAILLGGAALSPALLARAADAGLRIVRTYGMSETGGGCVYDGVPFDGVRVAITAHSRIELAGPVLADGYIAHDPSAGTLRALPDEGTGFSGAGTACAFLTSDLGRLAGGVLSVLGRADDVIITGGENVSPLAVEHALLALLEPHGVAEVLVTSVPDEEWGERLVALVTAEAGEFSAARGADPQRQAGRVRELAAKTLLQNGGPSAPRSAPPAAAAVPAAERPALAPHERPMAVIAVGALPTTGIGKPDRRAARALAARRLSGSGGSVGAR</sequence>
<dbReference type="SUPFAM" id="SSF56801">
    <property type="entry name" value="Acetyl-CoA synthetase-like"/>
    <property type="match status" value="1"/>
</dbReference>
<dbReference type="PANTHER" id="PTHR43201">
    <property type="entry name" value="ACYL-COA SYNTHETASE"/>
    <property type="match status" value="1"/>
</dbReference>
<gene>
    <name evidence="5" type="ORF">GSY69_07960</name>
</gene>
<dbReference type="Proteomes" id="UP000469215">
    <property type="component" value="Unassembled WGS sequence"/>
</dbReference>
<dbReference type="Pfam" id="PF00501">
    <property type="entry name" value="AMP-binding"/>
    <property type="match status" value="1"/>
</dbReference>
<reference evidence="5 6" key="1">
    <citation type="submission" date="2020-01" db="EMBL/GenBank/DDBJ databases">
        <authorList>
            <person name="Deng T."/>
        </authorList>
    </citation>
    <scope>NUCLEOTIDE SEQUENCE [LARGE SCALE GENOMIC DNA]</scope>
    <source>
        <strain evidence="5 6">5221</strain>
    </source>
</reference>